<reference evidence="3" key="1">
    <citation type="submission" date="2019-08" db="EMBL/GenBank/DDBJ databases">
        <title>Seonamhaeicola sediminis sp. nov., isolated from marine sediment.</title>
        <authorList>
            <person name="Cao W.R."/>
        </authorList>
    </citation>
    <scope>NUCLEOTIDE SEQUENCE [LARGE SCALE GENOMIC DNA]</scope>
    <source>
        <strain evidence="3">Gy8</strain>
    </source>
</reference>
<keyword evidence="1" id="KW-1133">Transmembrane helix</keyword>
<organism evidence="2 3">
    <name type="scientific">Seonamhaeicola algicola</name>
    <dbReference type="NCBI Taxonomy" id="1719036"/>
    <lineage>
        <taxon>Bacteria</taxon>
        <taxon>Pseudomonadati</taxon>
        <taxon>Bacteroidota</taxon>
        <taxon>Flavobacteriia</taxon>
        <taxon>Flavobacteriales</taxon>
        <taxon>Flavobacteriaceae</taxon>
    </lineage>
</organism>
<keyword evidence="1" id="KW-0472">Membrane</keyword>
<feature type="transmembrane region" description="Helical" evidence="1">
    <location>
        <begin position="30"/>
        <end position="48"/>
    </location>
</feature>
<dbReference type="Pfam" id="PF15071">
    <property type="entry name" value="TMEM220"/>
    <property type="match status" value="1"/>
</dbReference>
<sequence length="122" mass="14300">MRKKQKITNIILCLTFIAFAIIQLNDPDGLLWFSIYFIVAILCLAPSFKKMPIYLYWLIFFSLISYAAFHFSLFIDYLQTDNKEEIFGKMVYEKPYLEGSREFLGLLIAAAAIFYQIKANKK</sequence>
<evidence type="ECO:0000256" key="1">
    <source>
        <dbReference type="SAM" id="Phobius"/>
    </source>
</evidence>
<dbReference type="EMBL" id="VOSC01000033">
    <property type="protein sequence ID" value="TXE06223.1"/>
    <property type="molecule type" value="Genomic_DNA"/>
</dbReference>
<dbReference type="Proteomes" id="UP000321790">
    <property type="component" value="Unassembled WGS sequence"/>
</dbReference>
<dbReference type="InterPro" id="IPR029377">
    <property type="entry name" value="TMEM220"/>
</dbReference>
<evidence type="ECO:0000313" key="3">
    <source>
        <dbReference type="Proteomes" id="UP000321790"/>
    </source>
</evidence>
<accession>A0A5C7AFE4</accession>
<gene>
    <name evidence="2" type="ORF">FUA26_14715</name>
</gene>
<dbReference type="RefSeq" id="WP_147137818.1">
    <property type="nucleotide sequence ID" value="NZ_VOSC01000033.1"/>
</dbReference>
<protein>
    <recommendedName>
        <fullName evidence="4">Transmembrane family 220, helix</fullName>
    </recommendedName>
</protein>
<evidence type="ECO:0000313" key="2">
    <source>
        <dbReference type="EMBL" id="TXE06223.1"/>
    </source>
</evidence>
<dbReference type="AlphaFoldDB" id="A0A5C7AFE4"/>
<dbReference type="OrthoDB" id="329078at2"/>
<proteinExistence type="predicted"/>
<evidence type="ECO:0008006" key="4">
    <source>
        <dbReference type="Google" id="ProtNLM"/>
    </source>
</evidence>
<name>A0A5C7AFE4_9FLAO</name>
<keyword evidence="1" id="KW-0812">Transmembrane</keyword>
<comment type="caution">
    <text evidence="2">The sequence shown here is derived from an EMBL/GenBank/DDBJ whole genome shotgun (WGS) entry which is preliminary data.</text>
</comment>
<feature type="transmembrane region" description="Helical" evidence="1">
    <location>
        <begin position="99"/>
        <end position="117"/>
    </location>
</feature>
<keyword evidence="3" id="KW-1185">Reference proteome</keyword>
<feature type="transmembrane region" description="Helical" evidence="1">
    <location>
        <begin position="7"/>
        <end position="24"/>
    </location>
</feature>
<feature type="transmembrane region" description="Helical" evidence="1">
    <location>
        <begin position="55"/>
        <end position="79"/>
    </location>
</feature>